<keyword evidence="1" id="KW-0472">Membrane</keyword>
<keyword evidence="1" id="KW-1133">Transmembrane helix</keyword>
<dbReference type="PANTHER" id="PTHR37305">
    <property type="entry name" value="INTEGRAL MEMBRANE PROTEIN-RELATED"/>
    <property type="match status" value="1"/>
</dbReference>
<dbReference type="RefSeq" id="WP_258799615.1">
    <property type="nucleotide sequence ID" value="NZ_JANTHX010000008.1"/>
</dbReference>
<dbReference type="Proteomes" id="UP001205337">
    <property type="component" value="Unassembled WGS sequence"/>
</dbReference>
<evidence type="ECO:0000256" key="1">
    <source>
        <dbReference type="SAM" id="Phobius"/>
    </source>
</evidence>
<organism evidence="2 3">
    <name type="scientific">Protaetiibacter mangrovi</name>
    <dbReference type="NCBI Taxonomy" id="2970926"/>
    <lineage>
        <taxon>Bacteria</taxon>
        <taxon>Bacillati</taxon>
        <taxon>Actinomycetota</taxon>
        <taxon>Actinomycetes</taxon>
        <taxon>Micrococcales</taxon>
        <taxon>Microbacteriaceae</taxon>
        <taxon>Protaetiibacter</taxon>
    </lineage>
</organism>
<comment type="caution">
    <text evidence="2">The sequence shown here is derived from an EMBL/GenBank/DDBJ whole genome shotgun (WGS) entry which is preliminary data.</text>
</comment>
<dbReference type="PANTHER" id="PTHR37305:SF1">
    <property type="entry name" value="MEMBRANE PROTEIN"/>
    <property type="match status" value="1"/>
</dbReference>
<proteinExistence type="predicted"/>
<feature type="transmembrane region" description="Helical" evidence="1">
    <location>
        <begin position="117"/>
        <end position="142"/>
    </location>
</feature>
<keyword evidence="1" id="KW-0812">Transmembrane</keyword>
<feature type="transmembrane region" description="Helical" evidence="1">
    <location>
        <begin position="226"/>
        <end position="246"/>
    </location>
</feature>
<evidence type="ECO:0000313" key="3">
    <source>
        <dbReference type="Proteomes" id="UP001205337"/>
    </source>
</evidence>
<dbReference type="EMBL" id="JANTHX010000008">
    <property type="protein sequence ID" value="MCS0500449.1"/>
    <property type="molecule type" value="Genomic_DNA"/>
</dbReference>
<feature type="transmembrane region" description="Helical" evidence="1">
    <location>
        <begin position="182"/>
        <end position="206"/>
    </location>
</feature>
<sequence>MTGFGSALRVEWRKARASRVVAATALLTIAGIATIVLSFRGVAASGDPQLIAKLGEAGAAPGWPGLLAIALQVSAPALLLGITVLHSWLAGREFADGTVTGLYALSVGRGQLASAKLLLGVLVAAGMGVALAAVLLVGGLLLGYGPPATADAAVLARVALLAPFSAVVATPVALAATLGRGLLAGVATGFVLLAGAQVLVVAGAGAWFPVAAPALWALDPASVSGAAVAVALAAGALVAALTALVWRRLQLDR</sequence>
<accession>A0ABT1ZIA3</accession>
<keyword evidence="3" id="KW-1185">Reference proteome</keyword>
<protein>
    <submittedName>
        <fullName evidence="2">ABC transporter permease</fullName>
    </submittedName>
</protein>
<evidence type="ECO:0000313" key="2">
    <source>
        <dbReference type="EMBL" id="MCS0500449.1"/>
    </source>
</evidence>
<feature type="transmembrane region" description="Helical" evidence="1">
    <location>
        <begin position="63"/>
        <end position="85"/>
    </location>
</feature>
<dbReference type="Pfam" id="PF12730">
    <property type="entry name" value="ABC2_membrane_4"/>
    <property type="match status" value="1"/>
</dbReference>
<name>A0ABT1ZIA3_9MICO</name>
<feature type="transmembrane region" description="Helical" evidence="1">
    <location>
        <begin position="154"/>
        <end position="175"/>
    </location>
</feature>
<gene>
    <name evidence="2" type="ORF">NUH29_12910</name>
</gene>
<reference evidence="2 3" key="1">
    <citation type="submission" date="2022-08" db="EMBL/GenBank/DDBJ databases">
        <authorList>
            <person name="Li F."/>
        </authorList>
    </citation>
    <scope>NUCLEOTIDE SEQUENCE [LARGE SCALE GENOMIC DNA]</scope>
    <source>
        <strain evidence="2 3">10F1B-8-1</strain>
    </source>
</reference>
<feature type="transmembrane region" description="Helical" evidence="1">
    <location>
        <begin position="20"/>
        <end position="43"/>
    </location>
</feature>